<protein>
    <recommendedName>
        <fullName evidence="2">galactinol--sucrose galactosyltransferase</fullName>
        <ecNumber evidence="2">2.4.1.82</ecNumber>
    </recommendedName>
</protein>
<dbReference type="GO" id="GO:0047274">
    <property type="term" value="F:galactinol-sucrose galactosyltransferase activity"/>
    <property type="evidence" value="ECO:0007669"/>
    <property type="project" value="UniProtKB-EC"/>
</dbReference>
<organism evidence="5 6">
    <name type="scientific">Handroanthus impetiginosus</name>
    <dbReference type="NCBI Taxonomy" id="429701"/>
    <lineage>
        <taxon>Eukaryota</taxon>
        <taxon>Viridiplantae</taxon>
        <taxon>Streptophyta</taxon>
        <taxon>Embryophyta</taxon>
        <taxon>Tracheophyta</taxon>
        <taxon>Spermatophyta</taxon>
        <taxon>Magnoliopsida</taxon>
        <taxon>eudicotyledons</taxon>
        <taxon>Gunneridae</taxon>
        <taxon>Pentapetalae</taxon>
        <taxon>asterids</taxon>
        <taxon>lamiids</taxon>
        <taxon>Lamiales</taxon>
        <taxon>Bignoniaceae</taxon>
        <taxon>Crescentiina</taxon>
        <taxon>Tabebuia alliance</taxon>
        <taxon>Handroanthus</taxon>
    </lineage>
</organism>
<evidence type="ECO:0000313" key="6">
    <source>
        <dbReference type="Proteomes" id="UP000231279"/>
    </source>
</evidence>
<dbReference type="Proteomes" id="UP000231279">
    <property type="component" value="Unassembled WGS sequence"/>
</dbReference>
<gene>
    <name evidence="5" type="ORF">CDL12_10668</name>
</gene>
<sequence>MTVTPKISVNDGNLVVHGKTILSGVSDNIVLTPGPGVGLAGAFIGATASNSKSLHVFPVGVLEDVRFMCLFRFKLWWMTQRMGTCGKDIPLETQFMLIESKDTSEGEHEDAPTIYTVFLPVLEGPFRAVLQGNEKNEMEICLESGDNAIETDQGLHLVYMHAGTNPFEVINQAVKAVEKHLQTFHHREKKKLPAILDWFGWCTWDAFYTDVTAEGVEEGLKSLSEGGAPPRFLIIDDGWQQIGSEIKEDPNCVVQEGAQ</sequence>
<dbReference type="InterPro" id="IPR017853">
    <property type="entry name" value="GH"/>
</dbReference>
<comment type="catalytic activity">
    <reaction evidence="4">
        <text>alpha-D-galactosyl-(1-&gt;3)-1D-myo-inositol + sucrose = raffinose + myo-inositol</text>
        <dbReference type="Rhea" id="RHEA:20161"/>
        <dbReference type="ChEBI" id="CHEBI:16634"/>
        <dbReference type="ChEBI" id="CHEBI:17268"/>
        <dbReference type="ChEBI" id="CHEBI:17505"/>
        <dbReference type="ChEBI" id="CHEBI:17992"/>
        <dbReference type="EC" id="2.4.1.82"/>
    </reaction>
</comment>
<comment type="caution">
    <text evidence="5">The sequence shown here is derived from an EMBL/GenBank/DDBJ whole genome shotgun (WGS) entry which is preliminary data.</text>
</comment>
<proteinExistence type="inferred from homology"/>
<dbReference type="Pfam" id="PF05691">
    <property type="entry name" value="Raffinose_syn"/>
    <property type="match status" value="1"/>
</dbReference>
<keyword evidence="6" id="KW-1185">Reference proteome</keyword>
<dbReference type="GO" id="GO:0052692">
    <property type="term" value="F:raffinose alpha-galactosidase activity"/>
    <property type="evidence" value="ECO:0007669"/>
    <property type="project" value="TreeGrafter"/>
</dbReference>
<dbReference type="InterPro" id="IPR013785">
    <property type="entry name" value="Aldolase_TIM"/>
</dbReference>
<evidence type="ECO:0000256" key="3">
    <source>
        <dbReference type="ARBA" id="ARBA00023277"/>
    </source>
</evidence>
<dbReference type="PANTHER" id="PTHR31268:SF32">
    <property type="entry name" value="GALACTINOL--SUCROSE GALACTOSYLTRANSFERASE 2-RELATED"/>
    <property type="match status" value="1"/>
</dbReference>
<dbReference type="STRING" id="429701.A0A2G9HGZ2"/>
<name>A0A2G9HGZ2_9LAMI</name>
<evidence type="ECO:0000256" key="4">
    <source>
        <dbReference type="ARBA" id="ARBA00049426"/>
    </source>
</evidence>
<dbReference type="AlphaFoldDB" id="A0A2G9HGZ2"/>
<evidence type="ECO:0000313" key="5">
    <source>
        <dbReference type="EMBL" id="PIN16703.1"/>
    </source>
</evidence>
<dbReference type="Gene3D" id="3.20.20.70">
    <property type="entry name" value="Aldolase class I"/>
    <property type="match status" value="1"/>
</dbReference>
<dbReference type="PANTHER" id="PTHR31268">
    <property type="match status" value="1"/>
</dbReference>
<evidence type="ECO:0000256" key="2">
    <source>
        <dbReference type="ARBA" id="ARBA00012708"/>
    </source>
</evidence>
<dbReference type="EMBL" id="NKXS01001815">
    <property type="protein sequence ID" value="PIN16703.1"/>
    <property type="molecule type" value="Genomic_DNA"/>
</dbReference>
<dbReference type="EC" id="2.4.1.82" evidence="2"/>
<accession>A0A2G9HGZ2</accession>
<dbReference type="InterPro" id="IPR008811">
    <property type="entry name" value="Glycosyl_hydrolases_36"/>
</dbReference>
<dbReference type="SUPFAM" id="SSF51445">
    <property type="entry name" value="(Trans)glycosidases"/>
    <property type="match status" value="1"/>
</dbReference>
<comment type="similarity">
    <text evidence="1">Belongs to the glycosyl hydrolases 36 family.</text>
</comment>
<reference evidence="6" key="1">
    <citation type="journal article" date="2018" name="Gigascience">
        <title>Genome assembly of the Pink Ipe (Handroanthus impetiginosus, Bignoniaceae), a highly valued, ecologically keystone Neotropical timber forest tree.</title>
        <authorList>
            <person name="Silva-Junior O.B."/>
            <person name="Grattapaglia D."/>
            <person name="Novaes E."/>
            <person name="Collevatti R.G."/>
        </authorList>
    </citation>
    <scope>NUCLEOTIDE SEQUENCE [LARGE SCALE GENOMIC DNA]</scope>
    <source>
        <strain evidence="6">cv. UFG-1</strain>
    </source>
</reference>
<dbReference type="OrthoDB" id="4664297at2759"/>
<keyword evidence="3" id="KW-0119">Carbohydrate metabolism</keyword>
<evidence type="ECO:0000256" key="1">
    <source>
        <dbReference type="ARBA" id="ARBA00007240"/>
    </source>
</evidence>